<dbReference type="Proteomes" id="UP000799324">
    <property type="component" value="Unassembled WGS sequence"/>
</dbReference>
<feature type="region of interest" description="Disordered" evidence="1">
    <location>
        <begin position="1"/>
        <end position="29"/>
    </location>
</feature>
<name>A0A6A6TAB6_9PLEO</name>
<keyword evidence="4" id="KW-1185">Reference proteome</keyword>
<sequence length="96" mass="11176">MSNTLSHTFSRHHHRTKEYTQKVTPPLTLPPHTSPTLLSHIIYMLYVQVMFVLLKKKNEGKPRNCSGKWVEALNARHWNIITLARNPQLQPQEHSA</sequence>
<gene>
    <name evidence="3" type="ORF">K491DRAFT_396501</name>
</gene>
<proteinExistence type="predicted"/>
<feature type="transmembrane region" description="Helical" evidence="2">
    <location>
        <begin position="37"/>
        <end position="54"/>
    </location>
</feature>
<evidence type="ECO:0000313" key="4">
    <source>
        <dbReference type="Proteomes" id="UP000799324"/>
    </source>
</evidence>
<accession>A0A6A6TAB6</accession>
<keyword evidence="2" id="KW-1133">Transmembrane helix</keyword>
<dbReference type="EMBL" id="MU004339">
    <property type="protein sequence ID" value="KAF2656191.1"/>
    <property type="molecule type" value="Genomic_DNA"/>
</dbReference>
<keyword evidence="2" id="KW-0812">Transmembrane</keyword>
<protein>
    <submittedName>
        <fullName evidence="3">Uncharacterized protein</fullName>
    </submittedName>
</protein>
<dbReference type="AlphaFoldDB" id="A0A6A6TAB6"/>
<evidence type="ECO:0000256" key="2">
    <source>
        <dbReference type="SAM" id="Phobius"/>
    </source>
</evidence>
<organism evidence="3 4">
    <name type="scientific">Lophiostoma macrostomum CBS 122681</name>
    <dbReference type="NCBI Taxonomy" id="1314788"/>
    <lineage>
        <taxon>Eukaryota</taxon>
        <taxon>Fungi</taxon>
        <taxon>Dikarya</taxon>
        <taxon>Ascomycota</taxon>
        <taxon>Pezizomycotina</taxon>
        <taxon>Dothideomycetes</taxon>
        <taxon>Pleosporomycetidae</taxon>
        <taxon>Pleosporales</taxon>
        <taxon>Lophiostomataceae</taxon>
        <taxon>Lophiostoma</taxon>
    </lineage>
</organism>
<keyword evidence="2" id="KW-0472">Membrane</keyword>
<evidence type="ECO:0000256" key="1">
    <source>
        <dbReference type="SAM" id="MobiDB-lite"/>
    </source>
</evidence>
<reference evidence="3" key="1">
    <citation type="journal article" date="2020" name="Stud. Mycol.">
        <title>101 Dothideomycetes genomes: a test case for predicting lifestyles and emergence of pathogens.</title>
        <authorList>
            <person name="Haridas S."/>
            <person name="Albert R."/>
            <person name="Binder M."/>
            <person name="Bloem J."/>
            <person name="Labutti K."/>
            <person name="Salamov A."/>
            <person name="Andreopoulos B."/>
            <person name="Baker S."/>
            <person name="Barry K."/>
            <person name="Bills G."/>
            <person name="Bluhm B."/>
            <person name="Cannon C."/>
            <person name="Castanera R."/>
            <person name="Culley D."/>
            <person name="Daum C."/>
            <person name="Ezra D."/>
            <person name="Gonzalez J."/>
            <person name="Henrissat B."/>
            <person name="Kuo A."/>
            <person name="Liang C."/>
            <person name="Lipzen A."/>
            <person name="Lutzoni F."/>
            <person name="Magnuson J."/>
            <person name="Mondo S."/>
            <person name="Nolan M."/>
            <person name="Ohm R."/>
            <person name="Pangilinan J."/>
            <person name="Park H.-J."/>
            <person name="Ramirez L."/>
            <person name="Alfaro M."/>
            <person name="Sun H."/>
            <person name="Tritt A."/>
            <person name="Yoshinaga Y."/>
            <person name="Zwiers L.-H."/>
            <person name="Turgeon B."/>
            <person name="Goodwin S."/>
            <person name="Spatafora J."/>
            <person name="Crous P."/>
            <person name="Grigoriev I."/>
        </authorList>
    </citation>
    <scope>NUCLEOTIDE SEQUENCE</scope>
    <source>
        <strain evidence="3">CBS 122681</strain>
    </source>
</reference>
<evidence type="ECO:0000313" key="3">
    <source>
        <dbReference type="EMBL" id="KAF2656191.1"/>
    </source>
</evidence>